<name>A0A0A9E670_ARUDO</name>
<sequence length="70" mass="7964">MFRLAVKGVFQQKHESGISNGIAEVIPSRRKIKINLTVSLQFMFRLAVNGVFQQNLSAPSQVLVCRSRYR</sequence>
<protein>
    <submittedName>
        <fullName evidence="1">Uncharacterized protein</fullName>
    </submittedName>
</protein>
<accession>A0A0A9E670</accession>
<reference evidence="1" key="1">
    <citation type="submission" date="2014-09" db="EMBL/GenBank/DDBJ databases">
        <authorList>
            <person name="Magalhaes I.L.F."/>
            <person name="Oliveira U."/>
            <person name="Santos F.R."/>
            <person name="Vidigal T.H.D.A."/>
            <person name="Brescovit A.D."/>
            <person name="Santos A.J."/>
        </authorList>
    </citation>
    <scope>NUCLEOTIDE SEQUENCE</scope>
    <source>
        <tissue evidence="1">Shoot tissue taken approximately 20 cm above the soil surface</tissue>
    </source>
</reference>
<organism evidence="1">
    <name type="scientific">Arundo donax</name>
    <name type="common">Giant reed</name>
    <name type="synonym">Donax arundinaceus</name>
    <dbReference type="NCBI Taxonomy" id="35708"/>
    <lineage>
        <taxon>Eukaryota</taxon>
        <taxon>Viridiplantae</taxon>
        <taxon>Streptophyta</taxon>
        <taxon>Embryophyta</taxon>
        <taxon>Tracheophyta</taxon>
        <taxon>Spermatophyta</taxon>
        <taxon>Magnoliopsida</taxon>
        <taxon>Liliopsida</taxon>
        <taxon>Poales</taxon>
        <taxon>Poaceae</taxon>
        <taxon>PACMAD clade</taxon>
        <taxon>Arundinoideae</taxon>
        <taxon>Arundineae</taxon>
        <taxon>Arundo</taxon>
    </lineage>
</organism>
<evidence type="ECO:0000313" key="1">
    <source>
        <dbReference type="EMBL" id="JAD91472.1"/>
    </source>
</evidence>
<reference evidence="1" key="2">
    <citation type="journal article" date="2015" name="Data Brief">
        <title>Shoot transcriptome of the giant reed, Arundo donax.</title>
        <authorList>
            <person name="Barrero R.A."/>
            <person name="Guerrero F.D."/>
            <person name="Moolhuijzen P."/>
            <person name="Goolsby J.A."/>
            <person name="Tidwell J."/>
            <person name="Bellgard S.E."/>
            <person name="Bellgard M.I."/>
        </authorList>
    </citation>
    <scope>NUCLEOTIDE SEQUENCE</scope>
    <source>
        <tissue evidence="1">Shoot tissue taken approximately 20 cm above the soil surface</tissue>
    </source>
</reference>
<dbReference type="AlphaFoldDB" id="A0A0A9E670"/>
<proteinExistence type="predicted"/>
<dbReference type="EMBL" id="GBRH01206423">
    <property type="protein sequence ID" value="JAD91472.1"/>
    <property type="molecule type" value="Transcribed_RNA"/>
</dbReference>